<gene>
    <name evidence="1" type="ORF">HPB50_019555</name>
</gene>
<dbReference type="EMBL" id="CM023488">
    <property type="protein sequence ID" value="KAH6924563.1"/>
    <property type="molecule type" value="Genomic_DNA"/>
</dbReference>
<keyword evidence="2" id="KW-1185">Reference proteome</keyword>
<evidence type="ECO:0000313" key="1">
    <source>
        <dbReference type="EMBL" id="KAH6924563.1"/>
    </source>
</evidence>
<reference evidence="1" key="1">
    <citation type="submission" date="2020-05" db="EMBL/GenBank/DDBJ databases">
        <title>Large-scale comparative analyses of tick genomes elucidate their genetic diversity and vector capacities.</title>
        <authorList>
            <person name="Jia N."/>
            <person name="Wang J."/>
            <person name="Shi W."/>
            <person name="Du L."/>
            <person name="Sun Y."/>
            <person name="Zhan W."/>
            <person name="Jiang J."/>
            <person name="Wang Q."/>
            <person name="Zhang B."/>
            <person name="Ji P."/>
            <person name="Sakyi L.B."/>
            <person name="Cui X."/>
            <person name="Yuan T."/>
            <person name="Jiang B."/>
            <person name="Yang W."/>
            <person name="Lam T.T.-Y."/>
            <person name="Chang Q."/>
            <person name="Ding S."/>
            <person name="Wang X."/>
            <person name="Zhu J."/>
            <person name="Ruan X."/>
            <person name="Zhao L."/>
            <person name="Wei J."/>
            <person name="Que T."/>
            <person name="Du C."/>
            <person name="Cheng J."/>
            <person name="Dai P."/>
            <person name="Han X."/>
            <person name="Huang E."/>
            <person name="Gao Y."/>
            <person name="Liu J."/>
            <person name="Shao H."/>
            <person name="Ye R."/>
            <person name="Li L."/>
            <person name="Wei W."/>
            <person name="Wang X."/>
            <person name="Wang C."/>
            <person name="Yang T."/>
            <person name="Huo Q."/>
            <person name="Li W."/>
            <person name="Guo W."/>
            <person name="Chen H."/>
            <person name="Zhou L."/>
            <person name="Ni X."/>
            <person name="Tian J."/>
            <person name="Zhou Y."/>
            <person name="Sheng Y."/>
            <person name="Liu T."/>
            <person name="Pan Y."/>
            <person name="Xia L."/>
            <person name="Li J."/>
            <person name="Zhao F."/>
            <person name="Cao W."/>
        </authorList>
    </citation>
    <scope>NUCLEOTIDE SEQUENCE</scope>
    <source>
        <strain evidence="1">Hyas-2018</strain>
    </source>
</reference>
<comment type="caution">
    <text evidence="1">The sequence shown here is derived from an EMBL/GenBank/DDBJ whole genome shotgun (WGS) entry which is preliminary data.</text>
</comment>
<proteinExistence type="predicted"/>
<organism evidence="1 2">
    <name type="scientific">Hyalomma asiaticum</name>
    <name type="common">Tick</name>
    <dbReference type="NCBI Taxonomy" id="266040"/>
    <lineage>
        <taxon>Eukaryota</taxon>
        <taxon>Metazoa</taxon>
        <taxon>Ecdysozoa</taxon>
        <taxon>Arthropoda</taxon>
        <taxon>Chelicerata</taxon>
        <taxon>Arachnida</taxon>
        <taxon>Acari</taxon>
        <taxon>Parasitiformes</taxon>
        <taxon>Ixodida</taxon>
        <taxon>Ixodoidea</taxon>
        <taxon>Ixodidae</taxon>
        <taxon>Hyalomminae</taxon>
        <taxon>Hyalomma</taxon>
    </lineage>
</organism>
<dbReference type="Proteomes" id="UP000821845">
    <property type="component" value="Chromosome 8"/>
</dbReference>
<protein>
    <submittedName>
        <fullName evidence="1">Uncharacterized protein</fullName>
    </submittedName>
</protein>
<evidence type="ECO:0000313" key="2">
    <source>
        <dbReference type="Proteomes" id="UP000821845"/>
    </source>
</evidence>
<name>A0ACB7RQ29_HYAAI</name>
<sequence>MGEDMRTHVLQQETTEWLRPQVVAKLAQKYDESTGRIRSGIPAAASSKNSERFNCRPADRPPECYRCGENGHYRWQCPQTTPKATAAEGEKIRSPPEKLIAWAACEPTTECAIPTTERASRSRLTWVELVSAGRKFKACLDSGSEITVLREGLIPTEATLKGVEKAREETHGMSIRGGLLYHRELLSERQCHESVVRETRREDVFAPAHGAPSDEHCSGNVVNELVRSALSRETTSDTGRHLKERRIPRVLGVNSSHKASNK</sequence>
<accession>A0ACB7RQ29</accession>